<name>A0A9W6ULD3_9ACTN</name>
<gene>
    <name evidence="2" type="ORF">Nans01_43210</name>
</gene>
<dbReference type="InterPro" id="IPR037523">
    <property type="entry name" value="VOC_core"/>
</dbReference>
<dbReference type="Proteomes" id="UP001165092">
    <property type="component" value="Unassembled WGS sequence"/>
</dbReference>
<dbReference type="SUPFAM" id="SSF54593">
    <property type="entry name" value="Glyoxalase/Bleomycin resistance protein/Dihydroxybiphenyl dioxygenase"/>
    <property type="match status" value="1"/>
</dbReference>
<dbReference type="Pfam" id="PF00903">
    <property type="entry name" value="Glyoxalase"/>
    <property type="match status" value="1"/>
</dbReference>
<feature type="domain" description="VOC" evidence="1">
    <location>
        <begin position="9"/>
        <end position="151"/>
    </location>
</feature>
<organism evidence="2 3">
    <name type="scientific">Nocardiopsis ansamitocini</name>
    <dbReference type="NCBI Taxonomy" id="1670832"/>
    <lineage>
        <taxon>Bacteria</taxon>
        <taxon>Bacillati</taxon>
        <taxon>Actinomycetota</taxon>
        <taxon>Actinomycetes</taxon>
        <taxon>Streptosporangiales</taxon>
        <taxon>Nocardiopsidaceae</taxon>
        <taxon>Nocardiopsis</taxon>
    </lineage>
</organism>
<dbReference type="Gene3D" id="3.10.180.10">
    <property type="entry name" value="2,3-Dihydroxybiphenyl 1,2-Dioxygenase, domain 1"/>
    <property type="match status" value="1"/>
</dbReference>
<accession>A0A9W6ULD3</accession>
<keyword evidence="3" id="KW-1185">Reference proteome</keyword>
<dbReference type="EMBL" id="BSQG01000010">
    <property type="protein sequence ID" value="GLU49970.1"/>
    <property type="molecule type" value="Genomic_DNA"/>
</dbReference>
<proteinExistence type="predicted"/>
<reference evidence="2" key="1">
    <citation type="submission" date="2023-02" db="EMBL/GenBank/DDBJ databases">
        <title>Nocardiopsis ansamitocini NBRC 112285.</title>
        <authorList>
            <person name="Ichikawa N."/>
            <person name="Sato H."/>
            <person name="Tonouchi N."/>
        </authorList>
    </citation>
    <scope>NUCLEOTIDE SEQUENCE</scope>
    <source>
        <strain evidence="2">NBRC 112285</strain>
    </source>
</reference>
<dbReference type="InterPro" id="IPR029068">
    <property type="entry name" value="Glyas_Bleomycin-R_OHBP_Dase"/>
</dbReference>
<dbReference type="CDD" id="cd06587">
    <property type="entry name" value="VOC"/>
    <property type="match status" value="1"/>
</dbReference>
<evidence type="ECO:0000313" key="3">
    <source>
        <dbReference type="Proteomes" id="UP001165092"/>
    </source>
</evidence>
<evidence type="ECO:0000259" key="1">
    <source>
        <dbReference type="PROSITE" id="PS51819"/>
    </source>
</evidence>
<protein>
    <recommendedName>
        <fullName evidence="1">VOC domain-containing protein</fullName>
    </recommendedName>
</protein>
<sequence length="156" mass="17678">MPETVNLPRLHHIAIQTTDLANCTSWYQDFFGCRATWSTDEFSELTRERLPGITRMAEVVVGATRFHLFERISPAPHGAGANATEFQHLCMAVESPAALDAWRRKWTELHRSGRYAFLRADPPSETVVDKDGVESFYCLDVNGLEFEFTYVPAGPR</sequence>
<evidence type="ECO:0000313" key="2">
    <source>
        <dbReference type="EMBL" id="GLU49970.1"/>
    </source>
</evidence>
<dbReference type="PROSITE" id="PS51819">
    <property type="entry name" value="VOC"/>
    <property type="match status" value="1"/>
</dbReference>
<dbReference type="InterPro" id="IPR004360">
    <property type="entry name" value="Glyas_Fos-R_dOase_dom"/>
</dbReference>
<dbReference type="AlphaFoldDB" id="A0A9W6ULD3"/>
<comment type="caution">
    <text evidence="2">The sequence shown here is derived from an EMBL/GenBank/DDBJ whole genome shotgun (WGS) entry which is preliminary data.</text>
</comment>